<dbReference type="EMBL" id="BSNN01000007">
    <property type="protein sequence ID" value="GLQ35956.1"/>
    <property type="molecule type" value="Genomic_DNA"/>
</dbReference>
<dbReference type="RefSeq" id="WP_284379163.1">
    <property type="nucleotide sequence ID" value="NZ_BSNN01000007.1"/>
</dbReference>
<evidence type="ECO:0000313" key="3">
    <source>
        <dbReference type="Proteomes" id="UP001156694"/>
    </source>
</evidence>
<keyword evidence="3" id="KW-1185">Reference proteome</keyword>
<feature type="domain" description="Glycosyltransferase subfamily 4-like N-terminal" evidence="1">
    <location>
        <begin position="19"/>
        <end position="218"/>
    </location>
</feature>
<evidence type="ECO:0000259" key="1">
    <source>
        <dbReference type="Pfam" id="PF13579"/>
    </source>
</evidence>
<dbReference type="InterPro" id="IPR028098">
    <property type="entry name" value="Glyco_trans_4-like_N"/>
</dbReference>
<organism evidence="2 3">
    <name type="scientific">Amylibacter marinus</name>
    <dbReference type="NCBI Taxonomy" id="1475483"/>
    <lineage>
        <taxon>Bacteria</taxon>
        <taxon>Pseudomonadati</taxon>
        <taxon>Pseudomonadota</taxon>
        <taxon>Alphaproteobacteria</taxon>
        <taxon>Rhodobacterales</taxon>
        <taxon>Paracoccaceae</taxon>
        <taxon>Amylibacter</taxon>
    </lineage>
</organism>
<comment type="caution">
    <text evidence="2">The sequence shown here is derived from an EMBL/GenBank/DDBJ whole genome shotgun (WGS) entry which is preliminary data.</text>
</comment>
<sequence>MKNYLLVAYAYPPISAPGAVRATRQIAHLEPLGWRATVVTVQDGYSLRKGGLADPLDNQGGRLLRIKDPVAQAHGRIIAPSSEAPSLRQRVLGRLKALANAVIFPDRSILWALGVRKMAKAIPNDFELVYSSSPTASSHLAGYFLARRLGVPWIAEFRDPLSWISEKNTMGAIRRSLLCKYEAWVVKRADAVVVVSEAFAEYFSGLYPDADIVSIANGAVFDETQLKAVLDARAARGQGEKLRLVHTGSFYNGERPIAPLIEAVKLAQEKHAVACEILCAGNDAHLATAAAKELGCLEMVKDLGVLSHAETVDLLQSADATLSLLHNEDLGKISIMSKFLDYLPAGAPILNLGAHDAMLSRIIREDSAGGSFEYGDTDAIAAWIADLPNMAQPDTVALCQKWSAENMAKNVADLMARVLG</sequence>
<protein>
    <recommendedName>
        <fullName evidence="1">Glycosyltransferase subfamily 4-like N-terminal domain-containing protein</fullName>
    </recommendedName>
</protein>
<evidence type="ECO:0000313" key="2">
    <source>
        <dbReference type="EMBL" id="GLQ35956.1"/>
    </source>
</evidence>
<reference evidence="3" key="1">
    <citation type="journal article" date="2019" name="Int. J. Syst. Evol. Microbiol.">
        <title>The Global Catalogue of Microorganisms (GCM) 10K type strain sequencing project: providing services to taxonomists for standard genome sequencing and annotation.</title>
        <authorList>
            <consortium name="The Broad Institute Genomics Platform"/>
            <consortium name="The Broad Institute Genome Sequencing Center for Infectious Disease"/>
            <person name="Wu L."/>
            <person name="Ma J."/>
        </authorList>
    </citation>
    <scope>NUCLEOTIDE SEQUENCE [LARGE SCALE GENOMIC DNA]</scope>
    <source>
        <strain evidence="3">NBRC 110140</strain>
    </source>
</reference>
<gene>
    <name evidence="2" type="ORF">GCM10007939_22400</name>
</gene>
<accession>A0ABQ5VX04</accession>
<dbReference type="Gene3D" id="3.40.50.2000">
    <property type="entry name" value="Glycogen Phosphorylase B"/>
    <property type="match status" value="2"/>
</dbReference>
<dbReference type="Pfam" id="PF13579">
    <property type="entry name" value="Glyco_trans_4_4"/>
    <property type="match status" value="1"/>
</dbReference>
<dbReference type="Proteomes" id="UP001156694">
    <property type="component" value="Unassembled WGS sequence"/>
</dbReference>
<proteinExistence type="predicted"/>
<dbReference type="SUPFAM" id="SSF53756">
    <property type="entry name" value="UDP-Glycosyltransferase/glycogen phosphorylase"/>
    <property type="match status" value="1"/>
</dbReference>
<name>A0ABQ5VX04_9RHOB</name>